<dbReference type="RefSeq" id="WP_258211955.1">
    <property type="nucleotide sequence ID" value="NZ_JANQBD010000002.1"/>
</dbReference>
<dbReference type="SUPFAM" id="SSF55729">
    <property type="entry name" value="Acyl-CoA N-acyltransferases (Nat)"/>
    <property type="match status" value="1"/>
</dbReference>
<organism evidence="2 3">
    <name type="scientific">Paenibacillus radicis</name>
    <name type="common">ex Xue et al. 2023</name>
    <dbReference type="NCBI Taxonomy" id="2972489"/>
    <lineage>
        <taxon>Bacteria</taxon>
        <taxon>Bacillati</taxon>
        <taxon>Bacillota</taxon>
        <taxon>Bacilli</taxon>
        <taxon>Bacillales</taxon>
        <taxon>Paenibacillaceae</taxon>
        <taxon>Paenibacillus</taxon>
    </lineage>
</organism>
<proteinExistence type="predicted"/>
<sequence length="301" mass="34888">MISNENIEVGIDLVYDYKDNKAYRKSFNQLATLVFHIDFEAWYLNGFWDDRYICYSFMKDNEVIANVSVSKMDLVINGLKKKAIQIGTVMTHPDFRGKGLSGVLMRQVLNIYEQDCDIFFLFANSSVIDFYPKFGFESFRESQFKLKFHPSPEAHTTLRKLNCSILEDLEFIKRLVLSRRPVSQQFGVSNNQGLFMFYALNVFSESIFYSQEDEAIIVFQHEGHTLNLYDVVSQGDVNLDRLLSRIANEKTEIIQFHFTPDQLTEKAEYTPINENADTLFIKANFMLDKNSTFCAPILAHA</sequence>
<comment type="caution">
    <text evidence="2">The sequence shown here is derived from an EMBL/GenBank/DDBJ whole genome shotgun (WGS) entry which is preliminary data.</text>
</comment>
<dbReference type="PROSITE" id="PS51186">
    <property type="entry name" value="GNAT"/>
    <property type="match status" value="1"/>
</dbReference>
<dbReference type="InterPro" id="IPR016181">
    <property type="entry name" value="Acyl_CoA_acyltransferase"/>
</dbReference>
<reference evidence="2 3" key="1">
    <citation type="submission" date="2022-08" db="EMBL/GenBank/DDBJ databases">
        <title>Paenibacillus endoradicis sp. nov., Paenibacillus radicibacter sp. nov and Paenibacillus pararadicis sp. nov., three cold-adapted plant growth-promoting bacteria isolated from root of Larix gmelinii in Great Khingan.</title>
        <authorList>
            <person name="Xue H."/>
        </authorList>
    </citation>
    <scope>NUCLEOTIDE SEQUENCE [LARGE SCALE GENOMIC DNA]</scope>
    <source>
        <strain evidence="2 3">N5-1-1-5</strain>
    </source>
</reference>
<dbReference type="InterPro" id="IPR000182">
    <property type="entry name" value="GNAT_dom"/>
</dbReference>
<feature type="domain" description="N-acetyltransferase" evidence="1">
    <location>
        <begin position="15"/>
        <end position="163"/>
    </location>
</feature>
<accession>A0ABT1YAX1</accession>
<evidence type="ECO:0000259" key="1">
    <source>
        <dbReference type="PROSITE" id="PS51186"/>
    </source>
</evidence>
<evidence type="ECO:0000313" key="2">
    <source>
        <dbReference type="EMBL" id="MCR8630340.1"/>
    </source>
</evidence>
<evidence type="ECO:0000313" key="3">
    <source>
        <dbReference type="Proteomes" id="UP001300012"/>
    </source>
</evidence>
<name>A0ABT1YAX1_9BACL</name>
<dbReference type="Proteomes" id="UP001300012">
    <property type="component" value="Unassembled WGS sequence"/>
</dbReference>
<dbReference type="Gene3D" id="3.40.630.30">
    <property type="match status" value="1"/>
</dbReference>
<protein>
    <submittedName>
        <fullName evidence="2">GNAT family N-acetyltransferase</fullName>
    </submittedName>
</protein>
<keyword evidence="3" id="KW-1185">Reference proteome</keyword>
<dbReference type="EMBL" id="JANQBD010000002">
    <property type="protein sequence ID" value="MCR8630340.1"/>
    <property type="molecule type" value="Genomic_DNA"/>
</dbReference>
<dbReference type="Pfam" id="PF13527">
    <property type="entry name" value="Acetyltransf_9"/>
    <property type="match status" value="1"/>
</dbReference>
<dbReference type="CDD" id="cd04301">
    <property type="entry name" value="NAT_SF"/>
    <property type="match status" value="1"/>
</dbReference>
<gene>
    <name evidence="2" type="ORF">NV381_03890</name>
</gene>